<reference evidence="2 3" key="1">
    <citation type="submission" date="2024-10" db="EMBL/GenBank/DDBJ databases">
        <title>Updated reference genomes for cyclostephanoid diatoms.</title>
        <authorList>
            <person name="Roberts W.R."/>
            <person name="Alverson A.J."/>
        </authorList>
    </citation>
    <scope>NUCLEOTIDE SEQUENCE [LARGE SCALE GENOMIC DNA]</scope>
    <source>
        <strain evidence="2 3">AJA232-27</strain>
    </source>
</reference>
<keyword evidence="3" id="KW-1185">Reference proteome</keyword>
<dbReference type="AlphaFoldDB" id="A0ABD3M7K5"/>
<evidence type="ECO:0000313" key="3">
    <source>
        <dbReference type="Proteomes" id="UP001530293"/>
    </source>
</evidence>
<dbReference type="EMBL" id="JALLBG020000240">
    <property type="protein sequence ID" value="KAL3758152.1"/>
    <property type="molecule type" value="Genomic_DNA"/>
</dbReference>
<comment type="caution">
    <text evidence="2">The sequence shown here is derived from an EMBL/GenBank/DDBJ whole genome shotgun (WGS) entry which is preliminary data.</text>
</comment>
<evidence type="ECO:0000256" key="1">
    <source>
        <dbReference type="SAM" id="SignalP"/>
    </source>
</evidence>
<accession>A0ABD3M7K5</accession>
<name>A0ABD3M7K5_9STRA</name>
<organism evidence="2 3">
    <name type="scientific">Discostella pseudostelligera</name>
    <dbReference type="NCBI Taxonomy" id="259834"/>
    <lineage>
        <taxon>Eukaryota</taxon>
        <taxon>Sar</taxon>
        <taxon>Stramenopiles</taxon>
        <taxon>Ochrophyta</taxon>
        <taxon>Bacillariophyta</taxon>
        <taxon>Coscinodiscophyceae</taxon>
        <taxon>Thalassiosirophycidae</taxon>
        <taxon>Stephanodiscales</taxon>
        <taxon>Stephanodiscaceae</taxon>
        <taxon>Discostella</taxon>
    </lineage>
</organism>
<evidence type="ECO:0000313" key="2">
    <source>
        <dbReference type="EMBL" id="KAL3758152.1"/>
    </source>
</evidence>
<dbReference type="Proteomes" id="UP001530293">
    <property type="component" value="Unassembled WGS sequence"/>
</dbReference>
<keyword evidence="1" id="KW-0732">Signal</keyword>
<gene>
    <name evidence="2" type="ORF">ACHAWU_004233</name>
</gene>
<proteinExistence type="predicted"/>
<protein>
    <submittedName>
        <fullName evidence="2">Uncharacterized protein</fullName>
    </submittedName>
</protein>
<feature type="signal peptide" evidence="1">
    <location>
        <begin position="1"/>
        <end position="31"/>
    </location>
</feature>
<sequence length="224" mass="24596">MKSPSMVVFPTSLIVALPITILANNSAVVLAGSAYSDGGGGGSGSSNIQEYCYTESTNLGTCLGQYLFESEEHINNHQYTQQQLVKCTECSGMYYMGDENCSGLKALNDVRGTDTDDNTSTNGNDGTTATIDWHESFCVTYDNCVNTYCPASCIDEQNAWVECMVLELDCDWRCIPEEEETGFGSGSMMSMTMKSSGNSVYGVVAWRWMMLSSLSLTWFRHWMG</sequence>
<feature type="chain" id="PRO_5044814017" evidence="1">
    <location>
        <begin position="32"/>
        <end position="224"/>
    </location>
</feature>